<feature type="signal peptide" evidence="2">
    <location>
        <begin position="1"/>
        <end position="20"/>
    </location>
</feature>
<evidence type="ECO:0000259" key="4">
    <source>
        <dbReference type="Pfam" id="PF22770"/>
    </source>
</evidence>
<feature type="region of interest" description="Disordered" evidence="1">
    <location>
        <begin position="221"/>
        <end position="248"/>
    </location>
</feature>
<protein>
    <submittedName>
        <fullName evidence="5">Putative Ribonucleases P/MRP protein subunit POP1</fullName>
    </submittedName>
</protein>
<name>A0A7J7DI73_TRIWF</name>
<reference evidence="5 6" key="1">
    <citation type="journal article" date="2020" name="Nat. Commun.">
        <title>Genome of Tripterygium wilfordii and identification of cytochrome P450 involved in triptolide biosynthesis.</title>
        <authorList>
            <person name="Tu L."/>
            <person name="Su P."/>
            <person name="Zhang Z."/>
            <person name="Gao L."/>
            <person name="Wang J."/>
            <person name="Hu T."/>
            <person name="Zhou J."/>
            <person name="Zhang Y."/>
            <person name="Zhao Y."/>
            <person name="Liu Y."/>
            <person name="Song Y."/>
            <person name="Tong Y."/>
            <person name="Lu Y."/>
            <person name="Yang J."/>
            <person name="Xu C."/>
            <person name="Jia M."/>
            <person name="Peters R.J."/>
            <person name="Huang L."/>
            <person name="Gao W."/>
        </authorList>
    </citation>
    <scope>NUCLEOTIDE SEQUENCE [LARGE SCALE GENOMIC DNA]</scope>
    <source>
        <strain evidence="6">cv. XIE 37</strain>
        <tissue evidence="5">Leaf</tissue>
    </source>
</reference>
<dbReference type="GO" id="GO:0001682">
    <property type="term" value="P:tRNA 5'-leader removal"/>
    <property type="evidence" value="ECO:0007669"/>
    <property type="project" value="InterPro"/>
</dbReference>
<dbReference type="FunCoup" id="A0A7J7DI73">
    <property type="interactions" value="3591"/>
</dbReference>
<evidence type="ECO:0000259" key="3">
    <source>
        <dbReference type="Pfam" id="PF08170"/>
    </source>
</evidence>
<dbReference type="InterPro" id="IPR012590">
    <property type="entry name" value="POPLD_dom"/>
</dbReference>
<dbReference type="GO" id="GO:0000172">
    <property type="term" value="C:ribonuclease MRP complex"/>
    <property type="evidence" value="ECO:0007669"/>
    <property type="project" value="InterPro"/>
</dbReference>
<proteinExistence type="predicted"/>
<dbReference type="Proteomes" id="UP000593562">
    <property type="component" value="Unassembled WGS sequence"/>
</dbReference>
<accession>A0A7J7DI73</accession>
<keyword evidence="6" id="KW-1185">Reference proteome</keyword>
<evidence type="ECO:0000256" key="2">
    <source>
        <dbReference type="SAM" id="SignalP"/>
    </source>
</evidence>
<dbReference type="PANTHER" id="PTHR22731">
    <property type="entry name" value="RIBONUCLEASES P/MRP PROTEIN SUBUNIT POP1"/>
    <property type="match status" value="1"/>
</dbReference>
<evidence type="ECO:0000256" key="1">
    <source>
        <dbReference type="SAM" id="MobiDB-lite"/>
    </source>
</evidence>
<dbReference type="GO" id="GO:0005655">
    <property type="term" value="C:nucleolar ribonuclease P complex"/>
    <property type="evidence" value="ECO:0007669"/>
    <property type="project" value="InterPro"/>
</dbReference>
<dbReference type="AlphaFoldDB" id="A0A7J7DI73"/>
<dbReference type="InterPro" id="IPR055079">
    <property type="entry name" value="POP1_C"/>
</dbReference>
<dbReference type="EMBL" id="JAAARO010000006">
    <property type="protein sequence ID" value="KAF5745934.1"/>
    <property type="molecule type" value="Genomic_DNA"/>
</dbReference>
<sequence length="701" mass="78438">MECFCMILATMLLFSWKVQRQDSLMSILSMTLVPSPSVQSEDDLKSVLSGITYRRAMLHHVGAPLSQSIAPVTYMWRPSHQQSRENDGNDSAADGSMEPQRIACCSTFRQLWVWIHASAFVEGYDTLKIACQKEMGERGILINCLSLEGQLAKIEVMGSNAFQLLQKTLHPVTCVPDNYWQLKHCSSEADTCSQVKNSSILKDEESVSSLEVLSLTVKDPRALPQKRTSDDPDLPNTSVVNNTPDIDGHVSVPKVVEENKGLFPLSQSVPEENERFSDKKSLWDVCNGLDPPVEETVICLERHCLLMDSFCVDDPKATILKTSENTQCSRSCPVMLLKTYEQKGSLPRWSLVLPLSWAKVFWTSFVSKGAHPIGLREKHWIACEVGLPCFPSDFPDCNAYSSLMATEAAANDSKAERRPPAIRPFRTPMPPPWDCVRGFSISRGIEIGITQTSSQKDVVHGNLPSNSNYNFDVASINHHGNSFDGIVARASCVLTHFLNETHGDRLLLFPQAPNSNADLLKFMKDESKLCQGQNGKAVIDCSNKLCFLRVLIHAFKEGAFEEEAVVCAPRLSDISLWISSSESFDGKLQMPQSAVRSYFKEQSSGKWELQIPDDLALMESHRWPIGFVTTGFVRGSKKPAAVAFCEASMLARLRKEQWNDFPVKRRRKEIYVLVRNIKSSAYRLALASIVLEQQEDDVEFL</sequence>
<dbReference type="Pfam" id="PF08170">
    <property type="entry name" value="POPLD"/>
    <property type="match status" value="1"/>
</dbReference>
<feature type="domain" description="POP1 C-terminal" evidence="4">
    <location>
        <begin position="602"/>
        <end position="690"/>
    </location>
</feature>
<comment type="caution">
    <text evidence="5">The sequence shown here is derived from an EMBL/GenBank/DDBJ whole genome shotgun (WGS) entry which is preliminary data.</text>
</comment>
<feature type="chain" id="PRO_5029615386" evidence="2">
    <location>
        <begin position="21"/>
        <end position="701"/>
    </location>
</feature>
<feature type="compositionally biased region" description="Polar residues" evidence="1">
    <location>
        <begin position="235"/>
        <end position="244"/>
    </location>
</feature>
<keyword evidence="2" id="KW-0732">Signal</keyword>
<dbReference type="InParanoid" id="A0A7J7DI73"/>
<evidence type="ECO:0000313" key="6">
    <source>
        <dbReference type="Proteomes" id="UP000593562"/>
    </source>
</evidence>
<feature type="domain" description="POPLD" evidence="3">
    <location>
        <begin position="348"/>
        <end position="424"/>
    </location>
</feature>
<dbReference type="PANTHER" id="PTHR22731:SF3">
    <property type="entry name" value="RIBONUCLEASES P_MRP PROTEIN SUBUNIT POP1"/>
    <property type="match status" value="1"/>
</dbReference>
<dbReference type="Pfam" id="PF22770">
    <property type="entry name" value="POP1_C"/>
    <property type="match status" value="1"/>
</dbReference>
<dbReference type="InterPro" id="IPR039182">
    <property type="entry name" value="Pop1"/>
</dbReference>
<evidence type="ECO:0000313" key="5">
    <source>
        <dbReference type="EMBL" id="KAF5745934.1"/>
    </source>
</evidence>
<gene>
    <name evidence="5" type="ORF">HS088_TW06G00099</name>
</gene>
<organism evidence="5 6">
    <name type="scientific">Tripterygium wilfordii</name>
    <name type="common">Thunder God vine</name>
    <dbReference type="NCBI Taxonomy" id="458696"/>
    <lineage>
        <taxon>Eukaryota</taxon>
        <taxon>Viridiplantae</taxon>
        <taxon>Streptophyta</taxon>
        <taxon>Embryophyta</taxon>
        <taxon>Tracheophyta</taxon>
        <taxon>Spermatophyta</taxon>
        <taxon>Magnoliopsida</taxon>
        <taxon>eudicotyledons</taxon>
        <taxon>Gunneridae</taxon>
        <taxon>Pentapetalae</taxon>
        <taxon>rosids</taxon>
        <taxon>fabids</taxon>
        <taxon>Celastrales</taxon>
        <taxon>Celastraceae</taxon>
        <taxon>Tripterygium</taxon>
    </lineage>
</organism>